<protein>
    <submittedName>
        <fullName evidence="4 5">C2 calcium-dependent domain-containing protein 4D</fullName>
    </submittedName>
</protein>
<proteinExistence type="predicted"/>
<dbReference type="Pfam" id="PF00168">
    <property type="entry name" value="C2"/>
    <property type="match status" value="1"/>
</dbReference>
<evidence type="ECO:0000256" key="1">
    <source>
        <dbReference type="SAM" id="MobiDB-lite"/>
    </source>
</evidence>
<feature type="region of interest" description="Disordered" evidence="1">
    <location>
        <begin position="46"/>
        <end position="102"/>
    </location>
</feature>
<dbReference type="InterPro" id="IPR035892">
    <property type="entry name" value="C2_domain_sf"/>
</dbReference>
<sequence length="357" mass="39045">MFSRKKNSISWPVCPNVITPDKIPTFFIPPNLATLQGRRLCRSASPESCRATDSSSEQQGNQDSGRLHGASSMPQLSSPMGVPFLPESPHTRRRESLFHSGQAPRRCPFAKLYTPPTRPLLHHGLAAESDSPSSAETSPYSSPLLARSPGSPPSCQGYGQHRRLASRSASLSPAPRPSSLSLEETSSTDTSPSFPRRGKEPSWKGGGGTTTATTPPPLLPAFPLDLIRCRERITKEVMLTVSQGGRLRLSSEYLQAQGCLRIRVVSAEAFYPSHCNPRHIHCCVSLYLRPGTGPRQRSAIVKKSRNPIFNEDFFFEGVSPEELPRLSLRIKVLNKGSGMRRDAVLGECDVPLDSLLP</sequence>
<dbReference type="KEGG" id="pvt:110081446"/>
<feature type="domain" description="C2" evidence="2">
    <location>
        <begin position="243"/>
        <end position="357"/>
    </location>
</feature>
<feature type="compositionally biased region" description="Polar residues" evidence="1">
    <location>
        <begin position="51"/>
        <end position="64"/>
    </location>
</feature>
<keyword evidence="3" id="KW-1185">Reference proteome</keyword>
<organism evidence="3 4">
    <name type="scientific">Pogona vitticeps</name>
    <name type="common">central bearded dragon</name>
    <dbReference type="NCBI Taxonomy" id="103695"/>
    <lineage>
        <taxon>Eukaryota</taxon>
        <taxon>Metazoa</taxon>
        <taxon>Chordata</taxon>
        <taxon>Craniata</taxon>
        <taxon>Vertebrata</taxon>
        <taxon>Euteleostomi</taxon>
        <taxon>Lepidosauria</taxon>
        <taxon>Squamata</taxon>
        <taxon>Bifurcata</taxon>
        <taxon>Unidentata</taxon>
        <taxon>Episquamata</taxon>
        <taxon>Toxicofera</taxon>
        <taxon>Iguania</taxon>
        <taxon>Acrodonta</taxon>
        <taxon>Agamidae</taxon>
        <taxon>Amphibolurinae</taxon>
        <taxon>Pogona</taxon>
    </lineage>
</organism>
<evidence type="ECO:0000313" key="5">
    <source>
        <dbReference type="RefSeq" id="XP_072840059.1"/>
    </source>
</evidence>
<dbReference type="SMART" id="SM00239">
    <property type="entry name" value="C2"/>
    <property type="match status" value="1"/>
</dbReference>
<name>A0A6J0TZK5_9SAUR</name>
<dbReference type="RefSeq" id="XP_020653802.2">
    <property type="nucleotide sequence ID" value="XM_020798143.2"/>
</dbReference>
<dbReference type="GeneID" id="110081446"/>
<reference evidence="4 5" key="1">
    <citation type="submission" date="2025-05" db="UniProtKB">
        <authorList>
            <consortium name="RefSeq"/>
        </authorList>
    </citation>
    <scope>IDENTIFICATION</scope>
</reference>
<dbReference type="OrthoDB" id="9947256at2759"/>
<accession>A0A6J0TZK5</accession>
<dbReference type="SUPFAM" id="SSF49562">
    <property type="entry name" value="C2 domain (Calcium/lipid-binding domain, CaLB)"/>
    <property type="match status" value="1"/>
</dbReference>
<feature type="region of interest" description="Disordered" evidence="1">
    <location>
        <begin position="120"/>
        <end position="217"/>
    </location>
</feature>
<dbReference type="InParanoid" id="A0A6J0TZK5"/>
<dbReference type="InterPro" id="IPR000008">
    <property type="entry name" value="C2_dom"/>
</dbReference>
<feature type="compositionally biased region" description="Low complexity" evidence="1">
    <location>
        <begin position="166"/>
        <end position="193"/>
    </location>
</feature>
<dbReference type="Gene3D" id="2.60.40.150">
    <property type="entry name" value="C2 domain"/>
    <property type="match status" value="1"/>
</dbReference>
<gene>
    <name evidence="4 5" type="primary">C2CD4D</name>
</gene>
<dbReference type="CTD" id="100191040"/>
<dbReference type="PANTHER" id="PTHR46291">
    <property type="entry name" value="C2 DOMAIN-CONTAINING PROTEIN"/>
    <property type="match status" value="1"/>
</dbReference>
<evidence type="ECO:0000313" key="3">
    <source>
        <dbReference type="Proteomes" id="UP001652642"/>
    </source>
</evidence>
<dbReference type="Proteomes" id="UP001652642">
    <property type="component" value="Chromosome 15"/>
</dbReference>
<dbReference type="RefSeq" id="XP_072840059.1">
    <property type="nucleotide sequence ID" value="XM_072983958.1"/>
</dbReference>
<dbReference type="AlphaFoldDB" id="A0A6J0TZK5"/>
<feature type="compositionally biased region" description="Low complexity" evidence="1">
    <location>
        <begin position="126"/>
        <end position="143"/>
    </location>
</feature>
<evidence type="ECO:0000313" key="4">
    <source>
        <dbReference type="RefSeq" id="XP_020653802.2"/>
    </source>
</evidence>
<dbReference type="PROSITE" id="PS50004">
    <property type="entry name" value="C2"/>
    <property type="match status" value="1"/>
</dbReference>
<dbReference type="PANTHER" id="PTHR46291:SF1">
    <property type="entry name" value="C2 CALCIUM-DEPENDENT DOMAIN-CONTAINING PROTEIN 4D"/>
    <property type="match status" value="1"/>
</dbReference>
<evidence type="ECO:0000259" key="2">
    <source>
        <dbReference type="PROSITE" id="PS50004"/>
    </source>
</evidence>
<dbReference type="InterPro" id="IPR043549">
    <property type="entry name" value="C2C4C/C2C4D"/>
</dbReference>